<feature type="transmembrane region" description="Helical" evidence="1">
    <location>
        <begin position="244"/>
        <end position="263"/>
    </location>
</feature>
<evidence type="ECO:0000313" key="2">
    <source>
        <dbReference type="EMBL" id="TCS96419.1"/>
    </source>
</evidence>
<dbReference type="RefSeq" id="WP_131922841.1">
    <property type="nucleotide sequence ID" value="NZ_SMAG01000001.1"/>
</dbReference>
<gene>
    <name evidence="2" type="ORF">EDD58_10150</name>
</gene>
<dbReference type="Proteomes" id="UP000294937">
    <property type="component" value="Unassembled WGS sequence"/>
</dbReference>
<evidence type="ECO:0000256" key="1">
    <source>
        <dbReference type="SAM" id="Phobius"/>
    </source>
</evidence>
<keyword evidence="3" id="KW-1185">Reference proteome</keyword>
<sequence>MKHEENHNHRRYYERFQVEDVINFFSGQLLQAKSSDGAQVFLQRIKYSRRPLPEGFSDALCKLQHSNLAPVLDVLEEEDQLILVHPPFSGDPLPLVVNKDEPMESEKAIRIANKCFRTLMDLEQLPLPLQATLDPKNILLDGNQPLLLFYYIKDSKPSSSDEKWRELLFFLLAGQTPQRGQKQHEKQLEEKRVPSKIMQIALRCLDQKFTIKQLQEMMEQYIKANDQVKSGLSRGAKQRKNRKSLYTTVALATAALVLVSITVSQISNPGNGIASNSFFNLFQGDSDKEVKPDELYQSFHFTDQGEVFTFDEKIVGNTSIRGEFELKTLNGFQGIVETVDQSVAFGIQIDKEGKINVFQKLDDKQHMIDRSGDLYRVQPGKKYTFEIFHFPNQPLRLYVSEEGQVKKWLNIGKFVFNKEFTLRFEGGSGSILYVPQIYNVSNHTVVDNLLMNQQPWRLDYGQGLIDIDDQGQNHLLVYSKSKLRIDSSAASNFIFMPPKKGDLLHMDLEMIDGARYRLNLAQNHLALTRNEEKIKEQEINWNLNRDQPVQMSIITSYNTIKVKVTQGSYTTEVEYNQGDAFGGLRDATLYNDHGFTMIQNPKE</sequence>
<evidence type="ECO:0000313" key="3">
    <source>
        <dbReference type="Proteomes" id="UP000294937"/>
    </source>
</evidence>
<keyword evidence="1" id="KW-1133">Transmembrane helix</keyword>
<reference evidence="2 3" key="1">
    <citation type="submission" date="2019-03" db="EMBL/GenBank/DDBJ databases">
        <title>Genomic Encyclopedia of Type Strains, Phase IV (KMG-IV): sequencing the most valuable type-strain genomes for metagenomic binning, comparative biology and taxonomic classification.</title>
        <authorList>
            <person name="Goeker M."/>
        </authorList>
    </citation>
    <scope>NUCLEOTIDE SEQUENCE [LARGE SCALE GENOMIC DNA]</scope>
    <source>
        <strain evidence="2 3">DSM 45707</strain>
    </source>
</reference>
<protein>
    <submittedName>
        <fullName evidence="2">Uncharacterized protein</fullName>
    </submittedName>
</protein>
<dbReference type="InterPro" id="IPR011009">
    <property type="entry name" value="Kinase-like_dom_sf"/>
</dbReference>
<organism evidence="2 3">
    <name type="scientific">Hazenella coriacea</name>
    <dbReference type="NCBI Taxonomy" id="1179467"/>
    <lineage>
        <taxon>Bacteria</taxon>
        <taxon>Bacillati</taxon>
        <taxon>Bacillota</taxon>
        <taxon>Bacilli</taxon>
        <taxon>Bacillales</taxon>
        <taxon>Thermoactinomycetaceae</taxon>
        <taxon>Hazenella</taxon>
    </lineage>
</organism>
<proteinExistence type="predicted"/>
<keyword evidence="1" id="KW-0812">Transmembrane</keyword>
<dbReference type="EMBL" id="SMAG01000001">
    <property type="protein sequence ID" value="TCS96419.1"/>
    <property type="molecule type" value="Genomic_DNA"/>
</dbReference>
<keyword evidence="1" id="KW-0472">Membrane</keyword>
<dbReference type="AlphaFoldDB" id="A0A4R3L9N6"/>
<dbReference type="SUPFAM" id="SSF56112">
    <property type="entry name" value="Protein kinase-like (PK-like)"/>
    <property type="match status" value="1"/>
</dbReference>
<comment type="caution">
    <text evidence="2">The sequence shown here is derived from an EMBL/GenBank/DDBJ whole genome shotgun (WGS) entry which is preliminary data.</text>
</comment>
<name>A0A4R3L9N6_9BACL</name>
<dbReference type="OrthoDB" id="2985620at2"/>
<accession>A0A4R3L9N6</accession>